<dbReference type="GO" id="GO:0000463">
    <property type="term" value="P:maturation of LSU-rRNA from tricistronic rRNA transcript (SSU-rRNA, 5.8S rRNA, LSU-rRNA)"/>
    <property type="evidence" value="ECO:0007669"/>
    <property type="project" value="TreeGrafter"/>
</dbReference>
<evidence type="ECO:0000313" key="16">
    <source>
        <dbReference type="EMBL" id="CAJ1956361.1"/>
    </source>
</evidence>
<dbReference type="InterPro" id="IPR007529">
    <property type="entry name" value="Znf_HIT"/>
</dbReference>
<evidence type="ECO:0000256" key="2">
    <source>
        <dbReference type="ARBA" id="ARBA00022517"/>
    </source>
</evidence>
<dbReference type="InterPro" id="IPR051639">
    <property type="entry name" value="BCD1"/>
</dbReference>
<comment type="similarity">
    <text evidence="9">Belongs to the BCD1 family.</text>
</comment>
<dbReference type="FunFam" id="3.30.60.190:FF:000001">
    <property type="entry name" value="box C/D snoRNA protein 1"/>
    <property type="match status" value="1"/>
</dbReference>
<evidence type="ECO:0000256" key="3">
    <source>
        <dbReference type="ARBA" id="ARBA00022553"/>
    </source>
</evidence>
<dbReference type="Pfam" id="PF04438">
    <property type="entry name" value="zf-HIT"/>
    <property type="match status" value="1"/>
</dbReference>
<dbReference type="GO" id="GO:0000492">
    <property type="term" value="P:box C/D snoRNP assembly"/>
    <property type="evidence" value="ECO:0007669"/>
    <property type="project" value="TreeGrafter"/>
</dbReference>
<keyword evidence="4" id="KW-0479">Metal-binding</keyword>
<dbReference type="GO" id="GO:0048254">
    <property type="term" value="P:snoRNA localization"/>
    <property type="evidence" value="ECO:0007669"/>
    <property type="project" value="TreeGrafter"/>
</dbReference>
<dbReference type="GO" id="GO:0008270">
    <property type="term" value="F:zinc ion binding"/>
    <property type="evidence" value="ECO:0007669"/>
    <property type="project" value="UniProtKB-UniRule"/>
</dbReference>
<feature type="domain" description="HIT-type" evidence="15">
    <location>
        <begin position="20"/>
        <end position="54"/>
    </location>
</feature>
<keyword evidence="5 13" id="KW-0863">Zinc-finger</keyword>
<dbReference type="PANTHER" id="PTHR13483">
    <property type="entry name" value="BOX C_D SNORNA PROTEIN 1-RELATED"/>
    <property type="match status" value="1"/>
</dbReference>
<evidence type="ECO:0000313" key="17">
    <source>
        <dbReference type="Proteomes" id="UP001295423"/>
    </source>
</evidence>
<name>A0AAD2JJI6_9STRA</name>
<evidence type="ECO:0000256" key="9">
    <source>
        <dbReference type="ARBA" id="ARBA00049654"/>
    </source>
</evidence>
<dbReference type="GO" id="GO:0005634">
    <property type="term" value="C:nucleus"/>
    <property type="evidence" value="ECO:0007669"/>
    <property type="project" value="TreeGrafter"/>
</dbReference>
<organism evidence="16 17">
    <name type="scientific">Cylindrotheca closterium</name>
    <dbReference type="NCBI Taxonomy" id="2856"/>
    <lineage>
        <taxon>Eukaryota</taxon>
        <taxon>Sar</taxon>
        <taxon>Stramenopiles</taxon>
        <taxon>Ochrophyta</taxon>
        <taxon>Bacillariophyta</taxon>
        <taxon>Bacillariophyceae</taxon>
        <taxon>Bacillariophycidae</taxon>
        <taxon>Bacillariales</taxon>
        <taxon>Bacillariaceae</taxon>
        <taxon>Cylindrotheca</taxon>
    </lineage>
</organism>
<comment type="caution">
    <text evidence="16">The sequence shown here is derived from an EMBL/GenBank/DDBJ whole genome shotgun (WGS) entry which is preliminary data.</text>
</comment>
<evidence type="ECO:0000256" key="1">
    <source>
        <dbReference type="ARBA" id="ARBA00022499"/>
    </source>
</evidence>
<keyword evidence="1" id="KW-1017">Isopeptide bond</keyword>
<keyword evidence="3" id="KW-0597">Phosphoprotein</keyword>
<dbReference type="Gene3D" id="3.30.60.190">
    <property type="match status" value="1"/>
</dbReference>
<dbReference type="GO" id="GO:0070761">
    <property type="term" value="C:pre-snoRNP complex"/>
    <property type="evidence" value="ECO:0007669"/>
    <property type="project" value="TreeGrafter"/>
</dbReference>
<proteinExistence type="inferred from homology"/>
<dbReference type="PROSITE" id="PS51083">
    <property type="entry name" value="ZF_HIT"/>
    <property type="match status" value="1"/>
</dbReference>
<evidence type="ECO:0000256" key="8">
    <source>
        <dbReference type="ARBA" id="ARBA00049598"/>
    </source>
</evidence>
<evidence type="ECO:0000256" key="6">
    <source>
        <dbReference type="ARBA" id="ARBA00022833"/>
    </source>
</evidence>
<dbReference type="Proteomes" id="UP001295423">
    <property type="component" value="Unassembled WGS sequence"/>
</dbReference>
<keyword evidence="17" id="KW-1185">Reference proteome</keyword>
<feature type="region of interest" description="Disordered" evidence="14">
    <location>
        <begin position="308"/>
        <end position="347"/>
    </location>
</feature>
<feature type="compositionally biased region" description="Polar residues" evidence="14">
    <location>
        <begin position="309"/>
        <end position="319"/>
    </location>
</feature>
<evidence type="ECO:0000256" key="12">
    <source>
        <dbReference type="ARBA" id="ARBA00077531"/>
    </source>
</evidence>
<evidence type="ECO:0000256" key="14">
    <source>
        <dbReference type="SAM" id="MobiDB-lite"/>
    </source>
</evidence>
<dbReference type="Pfam" id="PF25790">
    <property type="entry name" value="BCD1"/>
    <property type="match status" value="1"/>
</dbReference>
<evidence type="ECO:0000256" key="13">
    <source>
        <dbReference type="PROSITE-ProRule" id="PRU00453"/>
    </source>
</evidence>
<dbReference type="InterPro" id="IPR057721">
    <property type="entry name" value="BCD1_alpha/beta"/>
</dbReference>
<dbReference type="CDD" id="cd23023">
    <property type="entry name" value="zf-HIT_BCD1"/>
    <property type="match status" value="1"/>
</dbReference>
<dbReference type="AlphaFoldDB" id="A0AAD2JJI6"/>
<keyword evidence="2" id="KW-0690">Ribosome biogenesis</keyword>
<gene>
    <name evidence="16" type="ORF">CYCCA115_LOCUS16195</name>
</gene>
<comment type="function">
    <text evidence="8">Required for box C/D snoRNAs accumulation involved in snoRNA processing, snoRNA transport to the nucleolus and ribosome biogenesis.</text>
</comment>
<reference evidence="16" key="1">
    <citation type="submission" date="2023-08" db="EMBL/GenBank/DDBJ databases">
        <authorList>
            <person name="Audoor S."/>
            <person name="Bilcke G."/>
        </authorList>
    </citation>
    <scope>NUCLEOTIDE SEQUENCE</scope>
</reference>
<evidence type="ECO:0000256" key="11">
    <source>
        <dbReference type="ARBA" id="ARBA00068630"/>
    </source>
</evidence>
<sequence>MIAVDISEQGDKKRDYGQTCEECKIKEAIYQCPRCNIRTCSLECVRTHKTKTDCNGKRNREAFLPLCRMSDSSLRSDYFFLEEVLDRMPRDAKRAKTQHQTSRKSRRLLQQCEKRGINLKIMPTMMDRHKKNASWYCVKRDTIMWKVEVILHRSRKSFSCQLSEDEAEIISHLQKHAQKTGLSIDDSMRLFVKELPAPTNKQRYAEIEPIDNLRSFLSGMTIIEHPTIYCVDKDFVAEFPTVNDKIKELPSGSNDNTDTNANIVDSDTKMNVSIEHVEHANGDGGMIQEEPNENNTTVMKAEASEFMTEVSSKSRNTMIEDSPKESDTLEQGSPTDNRVTIDASVGC</sequence>
<feature type="compositionally biased region" description="Polar residues" evidence="14">
    <location>
        <begin position="329"/>
        <end position="338"/>
    </location>
</feature>
<accession>A0AAD2JJI6</accession>
<dbReference type="EMBL" id="CAKOGP040001914">
    <property type="protein sequence ID" value="CAJ1956361.1"/>
    <property type="molecule type" value="Genomic_DNA"/>
</dbReference>
<protein>
    <recommendedName>
        <fullName evidence="11">Box C/D snoRNA protein 1</fullName>
    </recommendedName>
    <alternativeName>
        <fullName evidence="12">Zinc finger HIT domain-containing protein 6</fullName>
    </alternativeName>
</protein>
<evidence type="ECO:0000256" key="5">
    <source>
        <dbReference type="ARBA" id="ARBA00022771"/>
    </source>
</evidence>
<evidence type="ECO:0000256" key="10">
    <source>
        <dbReference type="ARBA" id="ARBA00061949"/>
    </source>
</evidence>
<keyword evidence="7" id="KW-0832">Ubl conjugation</keyword>
<dbReference type="SUPFAM" id="SSF144232">
    <property type="entry name" value="HIT/MYND zinc finger-like"/>
    <property type="match status" value="1"/>
</dbReference>
<evidence type="ECO:0000259" key="15">
    <source>
        <dbReference type="PROSITE" id="PS51083"/>
    </source>
</evidence>
<evidence type="ECO:0000256" key="7">
    <source>
        <dbReference type="ARBA" id="ARBA00022843"/>
    </source>
</evidence>
<evidence type="ECO:0000256" key="4">
    <source>
        <dbReference type="ARBA" id="ARBA00022723"/>
    </source>
</evidence>
<comment type="subunit">
    <text evidence="10">Interacts with FBL, SNU13, NOP58, NUFIP1, RUVBL1, RUVBL2 and TAF9. Interacts (via HIT-type zinc finger) with the RUVBL1/RUVBL2 complex in the presence of ADP.</text>
</comment>
<dbReference type="PANTHER" id="PTHR13483:SF3">
    <property type="entry name" value="BOX C_D SNORNA PROTEIN 1"/>
    <property type="match status" value="1"/>
</dbReference>
<keyword evidence="6" id="KW-0862">Zinc</keyword>